<accession>A0AA88ATE0</accession>
<dbReference type="EMBL" id="BTGU01000025">
    <property type="protein sequence ID" value="GMN47331.1"/>
    <property type="molecule type" value="Genomic_DNA"/>
</dbReference>
<dbReference type="AlphaFoldDB" id="A0AA88ATE0"/>
<protein>
    <submittedName>
        <fullName evidence="2">Uncharacterized protein</fullName>
    </submittedName>
</protein>
<reference evidence="2" key="1">
    <citation type="submission" date="2023-07" db="EMBL/GenBank/DDBJ databases">
        <title>draft genome sequence of fig (Ficus carica).</title>
        <authorList>
            <person name="Takahashi T."/>
            <person name="Nishimura K."/>
        </authorList>
    </citation>
    <scope>NUCLEOTIDE SEQUENCE</scope>
</reference>
<sequence length="346" mass="39917">MKSSYAFHSPTSEWALTTNPSAHYPMQGAYYNLAIPQLMSNNMKVFLGLIIVADKAGVELTVEDFLALYYPKENENDFSRYSMYPRRKNQIVGGMVNADSTYVVGKVLKKTPPKALLFEAKLEHLLAMPDRGWDDIQIPHRLRQLSLWKGYIELPSGIDKRIPSWVDWPFVIKRVLKRLFGTPLFIEPLTDEEALFVDLALDMILSAKSKRPEKNQRRRSRRGRGTKDGRVQDHLDEFSWDNLKARAEKLLKSKHQFKEACAKAENLAKEFFSFENMVKEGAKLLNQMGEKNKELVTENDVLKQTIKQKDVDIKGLVACVVDEYEKATLKARYELLKEYKEGLHTK</sequence>
<evidence type="ECO:0000313" key="2">
    <source>
        <dbReference type="EMBL" id="GMN47331.1"/>
    </source>
</evidence>
<proteinExistence type="predicted"/>
<feature type="region of interest" description="Disordered" evidence="1">
    <location>
        <begin position="210"/>
        <end position="230"/>
    </location>
</feature>
<name>A0AA88ATE0_FICCA</name>
<evidence type="ECO:0000256" key="1">
    <source>
        <dbReference type="SAM" id="MobiDB-lite"/>
    </source>
</evidence>
<evidence type="ECO:0000313" key="3">
    <source>
        <dbReference type="Proteomes" id="UP001187192"/>
    </source>
</evidence>
<gene>
    <name evidence="2" type="ORF">TIFTF001_016514</name>
</gene>
<organism evidence="2 3">
    <name type="scientific">Ficus carica</name>
    <name type="common">Common fig</name>
    <dbReference type="NCBI Taxonomy" id="3494"/>
    <lineage>
        <taxon>Eukaryota</taxon>
        <taxon>Viridiplantae</taxon>
        <taxon>Streptophyta</taxon>
        <taxon>Embryophyta</taxon>
        <taxon>Tracheophyta</taxon>
        <taxon>Spermatophyta</taxon>
        <taxon>Magnoliopsida</taxon>
        <taxon>eudicotyledons</taxon>
        <taxon>Gunneridae</taxon>
        <taxon>Pentapetalae</taxon>
        <taxon>rosids</taxon>
        <taxon>fabids</taxon>
        <taxon>Rosales</taxon>
        <taxon>Moraceae</taxon>
        <taxon>Ficeae</taxon>
        <taxon>Ficus</taxon>
    </lineage>
</organism>
<dbReference type="Proteomes" id="UP001187192">
    <property type="component" value="Unassembled WGS sequence"/>
</dbReference>
<keyword evidence="3" id="KW-1185">Reference proteome</keyword>
<comment type="caution">
    <text evidence="2">The sequence shown here is derived from an EMBL/GenBank/DDBJ whole genome shotgun (WGS) entry which is preliminary data.</text>
</comment>